<protein>
    <submittedName>
        <fullName evidence="4">Threonine/homoserine efflux transporter RhtA</fullName>
    </submittedName>
</protein>
<name>A0A1G9XZW6_9FIRM</name>
<dbReference type="SUPFAM" id="SSF103481">
    <property type="entry name" value="Multidrug resistance efflux transporter EmrE"/>
    <property type="match status" value="2"/>
</dbReference>
<keyword evidence="2" id="KW-0812">Transmembrane</keyword>
<evidence type="ECO:0000256" key="2">
    <source>
        <dbReference type="SAM" id="Phobius"/>
    </source>
</evidence>
<feature type="transmembrane region" description="Helical" evidence="2">
    <location>
        <begin position="226"/>
        <end position="246"/>
    </location>
</feature>
<feature type="domain" description="EamA" evidence="3">
    <location>
        <begin position="140"/>
        <end position="266"/>
    </location>
</feature>
<gene>
    <name evidence="4" type="ORF">SAMN04488502_110105</name>
</gene>
<evidence type="ECO:0000259" key="3">
    <source>
        <dbReference type="Pfam" id="PF00892"/>
    </source>
</evidence>
<feature type="domain" description="EamA" evidence="3">
    <location>
        <begin position="6"/>
        <end position="130"/>
    </location>
</feature>
<evidence type="ECO:0000256" key="1">
    <source>
        <dbReference type="ARBA" id="ARBA00007362"/>
    </source>
</evidence>
<dbReference type="Pfam" id="PF00892">
    <property type="entry name" value="EamA"/>
    <property type="match status" value="2"/>
</dbReference>
<dbReference type="PANTHER" id="PTHR22911:SF79">
    <property type="entry name" value="MOBA-LIKE NTP TRANSFERASE DOMAIN-CONTAINING PROTEIN"/>
    <property type="match status" value="1"/>
</dbReference>
<feature type="transmembrane region" description="Helical" evidence="2">
    <location>
        <begin position="34"/>
        <end position="51"/>
    </location>
</feature>
<feature type="transmembrane region" description="Helical" evidence="2">
    <location>
        <begin position="196"/>
        <end position="214"/>
    </location>
</feature>
<dbReference type="Proteomes" id="UP000214880">
    <property type="component" value="Unassembled WGS sequence"/>
</dbReference>
<dbReference type="EMBL" id="FNHB01000010">
    <property type="protein sequence ID" value="SDN02354.1"/>
    <property type="molecule type" value="Genomic_DNA"/>
</dbReference>
<dbReference type="InterPro" id="IPR037185">
    <property type="entry name" value="EmrE-like"/>
</dbReference>
<organism evidence="4 5">
    <name type="scientific">Dendrosporobacter quercicolus</name>
    <dbReference type="NCBI Taxonomy" id="146817"/>
    <lineage>
        <taxon>Bacteria</taxon>
        <taxon>Bacillati</taxon>
        <taxon>Bacillota</taxon>
        <taxon>Negativicutes</taxon>
        <taxon>Selenomonadales</taxon>
        <taxon>Sporomusaceae</taxon>
        <taxon>Dendrosporobacter</taxon>
    </lineage>
</organism>
<sequence>MDEHKKAVLFLVLAAVLWSMGGVLIKLIDWNPMAIAGLRGAIAAIVIGAAFRPQRLAFSRVQWTGAAAYCSTVCCFVVATKLTTAANAILLQYTAPVFVALLGGWLLGEKTTSRDWCTIGTVLTGMVFFFFDQIAGGAMLGNLLAIAAGISFAVFIVIMRMQKDGAPYGSVLLGNILAFLISLPFLGGLAVTAQNLTAIFLLGVFQLGLGYVLYSWAIRQVNALQAVLITTIEPILNPVWVFVLLGELPGKYALLGGLIVISAIIVRYYLDSVRTLKRGVSV</sequence>
<feature type="transmembrane region" description="Helical" evidence="2">
    <location>
        <begin position="252"/>
        <end position="270"/>
    </location>
</feature>
<keyword evidence="2" id="KW-1133">Transmembrane helix</keyword>
<keyword evidence="5" id="KW-1185">Reference proteome</keyword>
<dbReference type="PANTHER" id="PTHR22911">
    <property type="entry name" value="ACYL-MALONYL CONDENSING ENZYME-RELATED"/>
    <property type="match status" value="1"/>
</dbReference>
<comment type="similarity">
    <text evidence="1">Belongs to the EamA transporter family.</text>
</comment>
<dbReference type="OrthoDB" id="9814731at2"/>
<reference evidence="4 5" key="1">
    <citation type="submission" date="2016-10" db="EMBL/GenBank/DDBJ databases">
        <authorList>
            <person name="de Groot N.N."/>
        </authorList>
    </citation>
    <scope>NUCLEOTIDE SEQUENCE [LARGE SCALE GENOMIC DNA]</scope>
    <source>
        <strain evidence="4 5">DSM 1736</strain>
    </source>
</reference>
<feature type="transmembrane region" description="Helical" evidence="2">
    <location>
        <begin position="137"/>
        <end position="159"/>
    </location>
</feature>
<dbReference type="InterPro" id="IPR000620">
    <property type="entry name" value="EamA_dom"/>
</dbReference>
<keyword evidence="2" id="KW-0472">Membrane</keyword>
<feature type="transmembrane region" description="Helical" evidence="2">
    <location>
        <begin position="171"/>
        <end position="190"/>
    </location>
</feature>
<evidence type="ECO:0000313" key="5">
    <source>
        <dbReference type="Proteomes" id="UP000214880"/>
    </source>
</evidence>
<proteinExistence type="inferred from homology"/>
<accession>A0A1G9XZW6</accession>
<dbReference type="AlphaFoldDB" id="A0A1G9XZW6"/>
<feature type="transmembrane region" description="Helical" evidence="2">
    <location>
        <begin position="89"/>
        <end position="108"/>
    </location>
</feature>
<evidence type="ECO:0000313" key="4">
    <source>
        <dbReference type="EMBL" id="SDN02354.1"/>
    </source>
</evidence>
<dbReference type="GO" id="GO:0016020">
    <property type="term" value="C:membrane"/>
    <property type="evidence" value="ECO:0007669"/>
    <property type="project" value="InterPro"/>
</dbReference>
<dbReference type="STRING" id="146817.SAMN04488502_110105"/>
<dbReference type="RefSeq" id="WP_092074580.1">
    <property type="nucleotide sequence ID" value="NZ_FNHB01000010.1"/>
</dbReference>
<feature type="transmembrane region" description="Helical" evidence="2">
    <location>
        <begin position="7"/>
        <end position="28"/>
    </location>
</feature>